<protein>
    <submittedName>
        <fullName evidence="2">Uncharacterized protein</fullName>
    </submittedName>
</protein>
<dbReference type="EMBL" id="BPQQ01000019">
    <property type="protein sequence ID" value="GJD99947.1"/>
    <property type="molecule type" value="Genomic_DNA"/>
</dbReference>
<gene>
    <name evidence="2" type="ORF">GMJLKIPL_1865</name>
</gene>
<accession>A0ABQ4SDG2</accession>
<evidence type="ECO:0000313" key="2">
    <source>
        <dbReference type="EMBL" id="GJD99947.1"/>
    </source>
</evidence>
<keyword evidence="3" id="KW-1185">Reference proteome</keyword>
<reference evidence="2" key="1">
    <citation type="journal article" date="2021" name="Front. Microbiol.">
        <title>Comprehensive Comparative Genomics and Phenotyping of Methylobacterium Species.</title>
        <authorList>
            <person name="Alessa O."/>
            <person name="Ogura Y."/>
            <person name="Fujitani Y."/>
            <person name="Takami H."/>
            <person name="Hayashi T."/>
            <person name="Sahin N."/>
            <person name="Tani A."/>
        </authorList>
    </citation>
    <scope>NUCLEOTIDE SEQUENCE</scope>
    <source>
        <strain evidence="2">DSM 17168</strain>
    </source>
</reference>
<evidence type="ECO:0000313" key="3">
    <source>
        <dbReference type="Proteomes" id="UP001055153"/>
    </source>
</evidence>
<feature type="region of interest" description="Disordered" evidence="1">
    <location>
        <begin position="58"/>
        <end position="110"/>
    </location>
</feature>
<sequence>MLRRGLRPGTDQLLTHEHDSSVPFDDDAVALADNSISRAASASASPWATARVPAAAPAGHLRHVAARPSAANRTLPRSGKGRRSAPDRVRSVGSARTGQAARMLPLNMPPLKTAAPGSVVKSTRSTSAVAVTVAVSAPRWTLSPSRITTSAMRASPLKA</sequence>
<reference evidence="2" key="2">
    <citation type="submission" date="2021-08" db="EMBL/GenBank/DDBJ databases">
        <authorList>
            <person name="Tani A."/>
            <person name="Ola A."/>
            <person name="Ogura Y."/>
            <person name="Katsura K."/>
            <person name="Hayashi T."/>
        </authorList>
    </citation>
    <scope>NUCLEOTIDE SEQUENCE</scope>
    <source>
        <strain evidence="2">DSM 17168</strain>
    </source>
</reference>
<comment type="caution">
    <text evidence="2">The sequence shown here is derived from an EMBL/GenBank/DDBJ whole genome shotgun (WGS) entry which is preliminary data.</text>
</comment>
<organism evidence="2 3">
    <name type="scientific">Methylobacterium isbiliense</name>
    <dbReference type="NCBI Taxonomy" id="315478"/>
    <lineage>
        <taxon>Bacteria</taxon>
        <taxon>Pseudomonadati</taxon>
        <taxon>Pseudomonadota</taxon>
        <taxon>Alphaproteobacteria</taxon>
        <taxon>Hyphomicrobiales</taxon>
        <taxon>Methylobacteriaceae</taxon>
        <taxon>Methylobacterium</taxon>
    </lineage>
</organism>
<evidence type="ECO:0000256" key="1">
    <source>
        <dbReference type="SAM" id="MobiDB-lite"/>
    </source>
</evidence>
<proteinExistence type="predicted"/>
<feature type="region of interest" description="Disordered" evidence="1">
    <location>
        <begin position="1"/>
        <end position="20"/>
    </location>
</feature>
<dbReference type="Proteomes" id="UP001055153">
    <property type="component" value="Unassembled WGS sequence"/>
</dbReference>
<name>A0ABQ4SDG2_9HYPH</name>